<gene>
    <name evidence="2" type="ORF">DSTB1V02_LOCUS6043</name>
</gene>
<protein>
    <recommendedName>
        <fullName evidence="1">C-type lectin domain-containing protein</fullName>
    </recommendedName>
</protein>
<dbReference type="InterPro" id="IPR001304">
    <property type="entry name" value="C-type_lectin-like"/>
</dbReference>
<name>A0A7R9A4Q4_9CRUS</name>
<dbReference type="EMBL" id="CAJPEV010001063">
    <property type="protein sequence ID" value="CAG0890476.1"/>
    <property type="molecule type" value="Genomic_DNA"/>
</dbReference>
<dbReference type="InterPro" id="IPR016187">
    <property type="entry name" value="CTDL_fold"/>
</dbReference>
<evidence type="ECO:0000313" key="2">
    <source>
        <dbReference type="EMBL" id="CAD7246186.1"/>
    </source>
</evidence>
<dbReference type="AlphaFoldDB" id="A0A7R9A4Q4"/>
<sequence>MHALYESLSLHQQDERDRRKMQLVPWLLHWFVWRAMGTMRIQRFLPTNDRYMKIASPISELFVGLEIQCAFACTENSMCFSYSVTKASGVFLCRLGGNYDEPRTSDDSSTFFYKELTGYTNVPGTQIYVKMTVKNITPMDAATACQNEGAQLLSSNNAAVNAFMTQLWRRRPSGTYFWVGGRSVAVTGNWVFPDGIVMVMDQANRKNVRAKISPLRGSHPPFSGMKMGSKGWTWRTVKNGERGAAAYSDERALSFWGSPKVLGDSCRRVRASLPRVGRFKINGHPRFISGVTTHVIAGRKKLDLSSMEEIPLILFFPRGSWPCDVEWDFFLILTSSFLSREPHGQVMAKSWPSQD</sequence>
<dbReference type="SUPFAM" id="SSF56436">
    <property type="entry name" value="C-type lectin-like"/>
    <property type="match status" value="1"/>
</dbReference>
<dbReference type="Proteomes" id="UP000677054">
    <property type="component" value="Unassembled WGS sequence"/>
</dbReference>
<dbReference type="InterPro" id="IPR016186">
    <property type="entry name" value="C-type_lectin-like/link_sf"/>
</dbReference>
<evidence type="ECO:0000259" key="1">
    <source>
        <dbReference type="Pfam" id="PF00059"/>
    </source>
</evidence>
<dbReference type="Gene3D" id="3.10.100.10">
    <property type="entry name" value="Mannose-Binding Protein A, subunit A"/>
    <property type="match status" value="1"/>
</dbReference>
<dbReference type="EMBL" id="LR900580">
    <property type="protein sequence ID" value="CAD7246186.1"/>
    <property type="molecule type" value="Genomic_DNA"/>
</dbReference>
<evidence type="ECO:0000313" key="3">
    <source>
        <dbReference type="Proteomes" id="UP000677054"/>
    </source>
</evidence>
<reference evidence="2" key="1">
    <citation type="submission" date="2020-11" db="EMBL/GenBank/DDBJ databases">
        <authorList>
            <person name="Tran Van P."/>
        </authorList>
    </citation>
    <scope>NUCLEOTIDE SEQUENCE</scope>
</reference>
<proteinExistence type="predicted"/>
<accession>A0A7R9A4Q4</accession>
<dbReference type="Pfam" id="PF00059">
    <property type="entry name" value="Lectin_C"/>
    <property type="match status" value="1"/>
</dbReference>
<feature type="domain" description="C-type lectin" evidence="1">
    <location>
        <begin position="140"/>
        <end position="205"/>
    </location>
</feature>
<organism evidence="2">
    <name type="scientific">Darwinula stevensoni</name>
    <dbReference type="NCBI Taxonomy" id="69355"/>
    <lineage>
        <taxon>Eukaryota</taxon>
        <taxon>Metazoa</taxon>
        <taxon>Ecdysozoa</taxon>
        <taxon>Arthropoda</taxon>
        <taxon>Crustacea</taxon>
        <taxon>Oligostraca</taxon>
        <taxon>Ostracoda</taxon>
        <taxon>Podocopa</taxon>
        <taxon>Podocopida</taxon>
        <taxon>Darwinulocopina</taxon>
        <taxon>Darwinuloidea</taxon>
        <taxon>Darwinulidae</taxon>
        <taxon>Darwinula</taxon>
    </lineage>
</organism>
<keyword evidence="3" id="KW-1185">Reference proteome</keyword>
<dbReference type="CDD" id="cd00037">
    <property type="entry name" value="CLECT"/>
    <property type="match status" value="1"/>
</dbReference>